<dbReference type="AlphaFoldDB" id="A0A1H3S6A6"/>
<feature type="transmembrane region" description="Helical" evidence="1">
    <location>
        <begin position="6"/>
        <end position="23"/>
    </location>
</feature>
<dbReference type="Pfam" id="PF12841">
    <property type="entry name" value="YvrJ"/>
    <property type="match status" value="1"/>
</dbReference>
<evidence type="ECO:0000313" key="3">
    <source>
        <dbReference type="Proteomes" id="UP000198625"/>
    </source>
</evidence>
<proteinExistence type="predicted"/>
<keyword evidence="1" id="KW-0812">Transmembrane</keyword>
<dbReference type="Proteomes" id="UP000198625">
    <property type="component" value="Unassembled WGS sequence"/>
</dbReference>
<dbReference type="RefSeq" id="WP_091732418.1">
    <property type="nucleotide sequence ID" value="NZ_FNQE01000036.1"/>
</dbReference>
<gene>
    <name evidence="2" type="ORF">SAMN05660462_02722</name>
</gene>
<evidence type="ECO:0000256" key="1">
    <source>
        <dbReference type="SAM" id="Phobius"/>
    </source>
</evidence>
<dbReference type="OrthoDB" id="2662123at2"/>
<evidence type="ECO:0000313" key="2">
    <source>
        <dbReference type="EMBL" id="SDZ33051.1"/>
    </source>
</evidence>
<name>A0A1H3S6A6_9FIRM</name>
<accession>A0A1H3S6A6</accession>
<dbReference type="STRING" id="415015.SAMN05660462_02722"/>
<keyword evidence="3" id="KW-1185">Reference proteome</keyword>
<keyword evidence="1" id="KW-0472">Membrane</keyword>
<dbReference type="InterPro" id="IPR024419">
    <property type="entry name" value="YvrJ"/>
</dbReference>
<organism evidence="2 3">
    <name type="scientific">Proteiniborus ethanoligenes</name>
    <dbReference type="NCBI Taxonomy" id="415015"/>
    <lineage>
        <taxon>Bacteria</taxon>
        <taxon>Bacillati</taxon>
        <taxon>Bacillota</taxon>
        <taxon>Clostridia</taxon>
        <taxon>Eubacteriales</taxon>
        <taxon>Proteiniborus</taxon>
    </lineage>
</organism>
<dbReference type="EMBL" id="FNQE01000036">
    <property type="protein sequence ID" value="SDZ33051.1"/>
    <property type="molecule type" value="Genomic_DNA"/>
</dbReference>
<protein>
    <submittedName>
        <fullName evidence="2">YvrJ protein family protein</fullName>
    </submittedName>
</protein>
<sequence>MEEVYSQIANLGFPIAVSVYLLVRVEGKLNKLTESINELSKAIIGMK</sequence>
<reference evidence="3" key="1">
    <citation type="submission" date="2016-10" db="EMBL/GenBank/DDBJ databases">
        <authorList>
            <person name="Varghese N."/>
            <person name="Submissions S."/>
        </authorList>
    </citation>
    <scope>NUCLEOTIDE SEQUENCE [LARGE SCALE GENOMIC DNA]</scope>
    <source>
        <strain evidence="3">DSM 21650</strain>
    </source>
</reference>
<keyword evidence="1" id="KW-1133">Transmembrane helix</keyword>